<evidence type="ECO:0000313" key="3">
    <source>
        <dbReference type="Proteomes" id="UP000692954"/>
    </source>
</evidence>
<reference evidence="2" key="1">
    <citation type="submission" date="2021-01" db="EMBL/GenBank/DDBJ databases">
        <authorList>
            <consortium name="Genoscope - CEA"/>
            <person name="William W."/>
        </authorList>
    </citation>
    <scope>NUCLEOTIDE SEQUENCE</scope>
</reference>
<sequence length="226" mass="26288">MDQSSAIRVPIDILSNVPKELFQKVILLNIINGTTQEFDINNGLVLKQSTLTQLNQSMIKDINLIYDQDKILSLIYPTQLDNQSMIMVVNLSDDGIYEKIDQKELIRGEKYYVGLPSGVNKQLIEIQQDEIVINSQSFIIKEGMLIVFVKKVQDNQFQQIQMLNPNECSSRKHAHIKVQNGRIFLYDGHDKQVSKNGVWVLIKHQKFQNQNRYCFKDFRLAIRLKY</sequence>
<dbReference type="PROSITE" id="PS50006">
    <property type="entry name" value="FHA_DOMAIN"/>
    <property type="match status" value="1"/>
</dbReference>
<gene>
    <name evidence="2" type="ORF">PSON_ATCC_30995.1.T0250194</name>
</gene>
<feature type="domain" description="FHA" evidence="1">
    <location>
        <begin position="147"/>
        <end position="200"/>
    </location>
</feature>
<dbReference type="InterPro" id="IPR000253">
    <property type="entry name" value="FHA_dom"/>
</dbReference>
<dbReference type="OrthoDB" id="301612at2759"/>
<proteinExistence type="predicted"/>
<dbReference type="EMBL" id="CAJJDN010000025">
    <property type="protein sequence ID" value="CAD8069327.1"/>
    <property type="molecule type" value="Genomic_DNA"/>
</dbReference>
<dbReference type="Proteomes" id="UP000692954">
    <property type="component" value="Unassembled WGS sequence"/>
</dbReference>
<accession>A0A8S1LNP0</accession>
<evidence type="ECO:0000259" key="1">
    <source>
        <dbReference type="PROSITE" id="PS50006"/>
    </source>
</evidence>
<name>A0A8S1LNP0_9CILI</name>
<comment type="caution">
    <text evidence="2">The sequence shown here is derived from an EMBL/GenBank/DDBJ whole genome shotgun (WGS) entry which is preliminary data.</text>
</comment>
<keyword evidence="3" id="KW-1185">Reference proteome</keyword>
<protein>
    <recommendedName>
        <fullName evidence="1">FHA domain-containing protein</fullName>
    </recommendedName>
</protein>
<dbReference type="AlphaFoldDB" id="A0A8S1LNP0"/>
<organism evidence="2 3">
    <name type="scientific">Paramecium sonneborni</name>
    <dbReference type="NCBI Taxonomy" id="65129"/>
    <lineage>
        <taxon>Eukaryota</taxon>
        <taxon>Sar</taxon>
        <taxon>Alveolata</taxon>
        <taxon>Ciliophora</taxon>
        <taxon>Intramacronucleata</taxon>
        <taxon>Oligohymenophorea</taxon>
        <taxon>Peniculida</taxon>
        <taxon>Parameciidae</taxon>
        <taxon>Paramecium</taxon>
    </lineage>
</organism>
<evidence type="ECO:0000313" key="2">
    <source>
        <dbReference type="EMBL" id="CAD8069327.1"/>
    </source>
</evidence>